<protein>
    <submittedName>
        <fullName evidence="6">CheR family methyltransferase</fullName>
    </submittedName>
</protein>
<dbReference type="Pfam" id="PF01739">
    <property type="entry name" value="CheR"/>
    <property type="match status" value="1"/>
</dbReference>
<dbReference type="PANTHER" id="PTHR24422">
    <property type="entry name" value="CHEMOTAXIS PROTEIN METHYLTRANSFERASE"/>
    <property type="match status" value="1"/>
</dbReference>
<reference evidence="7" key="1">
    <citation type="journal article" date="2019" name="Int. J. Syst. Evol. Microbiol.">
        <title>The Global Catalogue of Microorganisms (GCM) 10K type strain sequencing project: providing services to taxonomists for standard genome sequencing and annotation.</title>
        <authorList>
            <consortium name="The Broad Institute Genomics Platform"/>
            <consortium name="The Broad Institute Genome Sequencing Center for Infectious Disease"/>
            <person name="Wu L."/>
            <person name="Ma J."/>
        </authorList>
    </citation>
    <scope>NUCLEOTIDE SEQUENCE [LARGE SCALE GENOMIC DNA]</scope>
    <source>
        <strain evidence="7">CCUG 49452</strain>
    </source>
</reference>
<evidence type="ECO:0000256" key="3">
    <source>
        <dbReference type="ARBA" id="ARBA00022691"/>
    </source>
</evidence>
<feature type="domain" description="CheR-type methyltransferase" evidence="5">
    <location>
        <begin position="6"/>
        <end position="271"/>
    </location>
</feature>
<dbReference type="PRINTS" id="PR00996">
    <property type="entry name" value="CHERMTFRASE"/>
</dbReference>
<sequence length="487" mass="54665">MSPLVDLAPFKVLIHERCGLGFASEGDDYKLRQAILARTQSLRLRADAYFLHLGFNHGEFQELVNLLTINETYFFREPEQLRFVVDRVVPRLVARHAAYPIRILSAGCSSGEEPYSLAIALQEKYGPIAAEMFSIHAADIDSAMVEKARQGVFSDFSFRGVAPEIRQRYFQKSAAGYTLAAEIRQRVTFRLLNLVQPERPLTLTDFHVILFRNVSIYFDTATRRRIQQHLAEMLKPDGLLFTGIAETLANDLQVFQLVEEEGTFYFSKDKTPPLPSAPAPRTPSPLAATSSLLTPKPPARAPTASTPTTPAQKPYTPPAPDSQALRRLVAGQHYDQALPQLDTAIATAPQNPALLLLKALVLLERRQFSDATALAQQVLAQDHWSIDASFLLGQIARNQQQMDEAIRWFKQAAYAHHACWPAHYYLADLYRQRGDVQLARRAYRAVLQLLDDPSTNHGIGHIPLALPSSEIRKLCERHLATLVGERR</sequence>
<comment type="caution">
    <text evidence="6">The sequence shown here is derived from an EMBL/GenBank/DDBJ whole genome shotgun (WGS) entry which is preliminary data.</text>
</comment>
<dbReference type="Gene3D" id="3.40.50.150">
    <property type="entry name" value="Vaccinia Virus protein VP39"/>
    <property type="match status" value="1"/>
</dbReference>
<evidence type="ECO:0000313" key="6">
    <source>
        <dbReference type="EMBL" id="MFC4788555.1"/>
    </source>
</evidence>
<feature type="compositionally biased region" description="Pro residues" evidence="4">
    <location>
        <begin position="272"/>
        <end position="283"/>
    </location>
</feature>
<dbReference type="PANTHER" id="PTHR24422:SF19">
    <property type="entry name" value="CHEMOTAXIS PROTEIN METHYLTRANSFERASE"/>
    <property type="match status" value="1"/>
</dbReference>
<dbReference type="GO" id="GO:0032259">
    <property type="term" value="P:methylation"/>
    <property type="evidence" value="ECO:0007669"/>
    <property type="project" value="UniProtKB-KW"/>
</dbReference>
<dbReference type="EMBL" id="JBHSHJ010000003">
    <property type="protein sequence ID" value="MFC4788555.1"/>
    <property type="molecule type" value="Genomic_DNA"/>
</dbReference>
<evidence type="ECO:0000313" key="7">
    <source>
        <dbReference type="Proteomes" id="UP001596001"/>
    </source>
</evidence>
<evidence type="ECO:0000256" key="2">
    <source>
        <dbReference type="ARBA" id="ARBA00022679"/>
    </source>
</evidence>
<gene>
    <name evidence="6" type="ORF">ACFO6X_06085</name>
</gene>
<keyword evidence="2" id="KW-0808">Transferase</keyword>
<dbReference type="InterPro" id="IPR019734">
    <property type="entry name" value="TPR_rpt"/>
</dbReference>
<feature type="compositionally biased region" description="Low complexity" evidence="4">
    <location>
        <begin position="301"/>
        <end position="314"/>
    </location>
</feature>
<name>A0ABV9QFR5_9BURK</name>
<dbReference type="GO" id="GO:0008168">
    <property type="term" value="F:methyltransferase activity"/>
    <property type="evidence" value="ECO:0007669"/>
    <property type="project" value="UniProtKB-KW"/>
</dbReference>
<keyword evidence="3" id="KW-0949">S-adenosyl-L-methionine</keyword>
<dbReference type="InterPro" id="IPR000780">
    <property type="entry name" value="CheR_MeTrfase"/>
</dbReference>
<evidence type="ECO:0000259" key="5">
    <source>
        <dbReference type="PROSITE" id="PS50123"/>
    </source>
</evidence>
<dbReference type="PROSITE" id="PS50123">
    <property type="entry name" value="CHER"/>
    <property type="match status" value="1"/>
</dbReference>
<dbReference type="SMART" id="SM00028">
    <property type="entry name" value="TPR"/>
    <property type="match status" value="3"/>
</dbReference>
<accession>A0ABV9QFR5</accession>
<proteinExistence type="predicted"/>
<dbReference type="InterPro" id="IPR022642">
    <property type="entry name" value="CheR_C"/>
</dbReference>
<evidence type="ECO:0000256" key="4">
    <source>
        <dbReference type="SAM" id="MobiDB-lite"/>
    </source>
</evidence>
<dbReference type="InterPro" id="IPR050903">
    <property type="entry name" value="Bact_Chemotaxis_MeTrfase"/>
</dbReference>
<dbReference type="InterPro" id="IPR029063">
    <property type="entry name" value="SAM-dependent_MTases_sf"/>
</dbReference>
<dbReference type="SUPFAM" id="SSF48452">
    <property type="entry name" value="TPR-like"/>
    <property type="match status" value="1"/>
</dbReference>
<keyword evidence="1 6" id="KW-0489">Methyltransferase</keyword>
<dbReference type="Pfam" id="PF13432">
    <property type="entry name" value="TPR_16"/>
    <property type="match status" value="1"/>
</dbReference>
<organism evidence="6 7">
    <name type="scientific">Giesbergeria sinuosa</name>
    <dbReference type="NCBI Taxonomy" id="80883"/>
    <lineage>
        <taxon>Bacteria</taxon>
        <taxon>Pseudomonadati</taxon>
        <taxon>Pseudomonadota</taxon>
        <taxon>Betaproteobacteria</taxon>
        <taxon>Burkholderiales</taxon>
        <taxon>Comamonadaceae</taxon>
        <taxon>Giesbergeria</taxon>
    </lineage>
</organism>
<dbReference type="SUPFAM" id="SSF53335">
    <property type="entry name" value="S-adenosyl-L-methionine-dependent methyltransferases"/>
    <property type="match status" value="1"/>
</dbReference>
<dbReference type="SMART" id="SM00138">
    <property type="entry name" value="MeTrc"/>
    <property type="match status" value="1"/>
</dbReference>
<dbReference type="Gene3D" id="1.25.40.10">
    <property type="entry name" value="Tetratricopeptide repeat domain"/>
    <property type="match status" value="1"/>
</dbReference>
<feature type="region of interest" description="Disordered" evidence="4">
    <location>
        <begin position="268"/>
        <end position="322"/>
    </location>
</feature>
<keyword evidence="7" id="KW-1185">Reference proteome</keyword>
<dbReference type="Proteomes" id="UP001596001">
    <property type="component" value="Unassembled WGS sequence"/>
</dbReference>
<evidence type="ECO:0000256" key="1">
    <source>
        <dbReference type="ARBA" id="ARBA00022603"/>
    </source>
</evidence>
<dbReference type="InterPro" id="IPR011990">
    <property type="entry name" value="TPR-like_helical_dom_sf"/>
</dbReference>
<dbReference type="RefSeq" id="WP_382431088.1">
    <property type="nucleotide sequence ID" value="NZ_JBHSHJ010000003.1"/>
</dbReference>